<keyword evidence="3" id="KW-1003">Cell membrane</keyword>
<dbReference type="Gene3D" id="3.40.50.300">
    <property type="entry name" value="P-loop containing nucleotide triphosphate hydrolases"/>
    <property type="match status" value="1"/>
</dbReference>
<evidence type="ECO:0000256" key="5">
    <source>
        <dbReference type="ARBA" id="ARBA00022741"/>
    </source>
</evidence>
<keyword evidence="8" id="KW-0406">Ion transport</keyword>
<dbReference type="CDD" id="cd03259">
    <property type="entry name" value="ABC_Carb_Solutes_like"/>
    <property type="match status" value="1"/>
</dbReference>
<dbReference type="SMART" id="SM00382">
    <property type="entry name" value="AAA"/>
    <property type="match status" value="1"/>
</dbReference>
<dbReference type="SUPFAM" id="SSF50331">
    <property type="entry name" value="MOP-like"/>
    <property type="match status" value="1"/>
</dbReference>
<dbReference type="EMBL" id="JACFXV010000043">
    <property type="protein sequence ID" value="MBA5776728.1"/>
    <property type="molecule type" value="Genomic_DNA"/>
</dbReference>
<dbReference type="PANTHER" id="PTHR42781:SF4">
    <property type="entry name" value="SPERMIDINE_PUTRESCINE IMPORT ATP-BINDING PROTEIN POTA"/>
    <property type="match status" value="1"/>
</dbReference>
<dbReference type="InterPro" id="IPR027417">
    <property type="entry name" value="P-loop_NTPase"/>
</dbReference>
<evidence type="ECO:0000256" key="8">
    <source>
        <dbReference type="ARBA" id="ARBA00023065"/>
    </source>
</evidence>
<evidence type="ECO:0000259" key="10">
    <source>
        <dbReference type="PROSITE" id="PS50893"/>
    </source>
</evidence>
<evidence type="ECO:0000313" key="12">
    <source>
        <dbReference type="Proteomes" id="UP000541109"/>
    </source>
</evidence>
<keyword evidence="4" id="KW-0410">Iron transport</keyword>
<dbReference type="Pfam" id="PF00005">
    <property type="entry name" value="ABC_tran"/>
    <property type="match status" value="1"/>
</dbReference>
<evidence type="ECO:0000256" key="6">
    <source>
        <dbReference type="ARBA" id="ARBA00022840"/>
    </source>
</evidence>
<sequence length="380" mass="41512">MTMPIETLKAPPANRRRWGTRGTAAATIAARLTYENVSHDYSGVASIRDVSLDVAPGEVLCLLGHSGCGKTTLLRIAAGVERQSRGRVLINELEVGGPQQFLPPEKRGVGLMFQDYALFPHLSIVENVMFGLTTLPKDIARREALGALARVGLEGYAEDYPHALSGGEQQRVALARAIAPRPGVLLMDEPFSGLDRRLRDSVRDETLSVLRETRATCILVTHDPEEAMRMGDRIALMRRGRIAQLGTADELYNRPSDLFVARFFSELNELEGSSHDGHVETVFGKHPAPGVKAGDTVEVSLRPQGVLLGEPGEGRPGRVIARRFVGEVDLIDLAVDGIEHQIKARIRDGGRFAVGMDVGVRVDDRDVLVFRRDEDSDDAS</sequence>
<evidence type="ECO:0000256" key="7">
    <source>
        <dbReference type="ARBA" id="ARBA00023004"/>
    </source>
</evidence>
<evidence type="ECO:0000256" key="1">
    <source>
        <dbReference type="ARBA" id="ARBA00005417"/>
    </source>
</evidence>
<organism evidence="11 12">
    <name type="scientific">Stappia albiluteola</name>
    <dbReference type="NCBI Taxonomy" id="2758565"/>
    <lineage>
        <taxon>Bacteria</taxon>
        <taxon>Pseudomonadati</taxon>
        <taxon>Pseudomonadota</taxon>
        <taxon>Alphaproteobacteria</taxon>
        <taxon>Hyphomicrobiales</taxon>
        <taxon>Stappiaceae</taxon>
        <taxon>Stappia</taxon>
    </lineage>
</organism>
<dbReference type="InterPro" id="IPR050093">
    <property type="entry name" value="ABC_SmlMolc_Importer"/>
</dbReference>
<keyword evidence="6 11" id="KW-0067">ATP-binding</keyword>
<protein>
    <submittedName>
        <fullName evidence="11">ABC transporter ATP-binding protein</fullName>
    </submittedName>
</protein>
<keyword evidence="9" id="KW-0472">Membrane</keyword>
<dbReference type="GO" id="GO:0015697">
    <property type="term" value="P:quaternary ammonium group transport"/>
    <property type="evidence" value="ECO:0007669"/>
    <property type="project" value="UniProtKB-ARBA"/>
</dbReference>
<feature type="domain" description="ABC transporter" evidence="10">
    <location>
        <begin position="32"/>
        <end position="264"/>
    </location>
</feature>
<dbReference type="PROSITE" id="PS50893">
    <property type="entry name" value="ABC_TRANSPORTER_2"/>
    <property type="match status" value="1"/>
</dbReference>
<proteinExistence type="inferred from homology"/>
<dbReference type="InterPro" id="IPR003593">
    <property type="entry name" value="AAA+_ATPase"/>
</dbReference>
<evidence type="ECO:0000313" key="11">
    <source>
        <dbReference type="EMBL" id="MBA5776728.1"/>
    </source>
</evidence>
<dbReference type="PROSITE" id="PS00211">
    <property type="entry name" value="ABC_TRANSPORTER_1"/>
    <property type="match status" value="1"/>
</dbReference>
<dbReference type="InterPro" id="IPR003439">
    <property type="entry name" value="ABC_transporter-like_ATP-bd"/>
</dbReference>
<name>A0A839ACH1_9HYPH</name>
<dbReference type="Proteomes" id="UP000541109">
    <property type="component" value="Unassembled WGS sequence"/>
</dbReference>
<keyword evidence="2" id="KW-0813">Transport</keyword>
<gene>
    <name evidence="11" type="ORF">H2509_06255</name>
</gene>
<evidence type="ECO:0000256" key="2">
    <source>
        <dbReference type="ARBA" id="ARBA00022448"/>
    </source>
</evidence>
<accession>A0A839ACH1</accession>
<dbReference type="AlphaFoldDB" id="A0A839ACH1"/>
<comment type="caution">
    <text evidence="11">The sequence shown here is derived from an EMBL/GenBank/DDBJ whole genome shotgun (WGS) entry which is preliminary data.</text>
</comment>
<dbReference type="InterPro" id="IPR017871">
    <property type="entry name" value="ABC_transporter-like_CS"/>
</dbReference>
<dbReference type="GO" id="GO:0016020">
    <property type="term" value="C:membrane"/>
    <property type="evidence" value="ECO:0007669"/>
    <property type="project" value="InterPro"/>
</dbReference>
<dbReference type="PANTHER" id="PTHR42781">
    <property type="entry name" value="SPERMIDINE/PUTRESCINE IMPORT ATP-BINDING PROTEIN POTA"/>
    <property type="match status" value="1"/>
</dbReference>
<keyword evidence="5" id="KW-0547">Nucleotide-binding</keyword>
<comment type="similarity">
    <text evidence="1">Belongs to the ABC transporter superfamily.</text>
</comment>
<keyword evidence="7" id="KW-0408">Iron</keyword>
<dbReference type="GO" id="GO:0015408">
    <property type="term" value="F:ABC-type ferric iron transporter activity"/>
    <property type="evidence" value="ECO:0007669"/>
    <property type="project" value="InterPro"/>
</dbReference>
<dbReference type="FunFam" id="3.40.50.300:FF:000425">
    <property type="entry name" value="Probable ABC transporter, ATP-binding subunit"/>
    <property type="match status" value="1"/>
</dbReference>
<dbReference type="GO" id="GO:0005524">
    <property type="term" value="F:ATP binding"/>
    <property type="evidence" value="ECO:0007669"/>
    <property type="project" value="UniProtKB-KW"/>
</dbReference>
<dbReference type="SUPFAM" id="SSF52540">
    <property type="entry name" value="P-loop containing nucleoside triphosphate hydrolases"/>
    <property type="match status" value="1"/>
</dbReference>
<reference evidence="11 12" key="1">
    <citation type="submission" date="2020-07" db="EMBL/GenBank/DDBJ databases">
        <title>Stappia sp., F7233, whole genome shotgun sequencing project.</title>
        <authorList>
            <person name="Jiang S."/>
            <person name="Liu Z.W."/>
            <person name="Du Z.J."/>
        </authorList>
    </citation>
    <scope>NUCLEOTIDE SEQUENCE [LARGE SCALE GENOMIC DNA]</scope>
    <source>
        <strain evidence="11 12">F7233</strain>
    </source>
</reference>
<keyword evidence="12" id="KW-1185">Reference proteome</keyword>
<dbReference type="InterPro" id="IPR015853">
    <property type="entry name" value="ABC_transpr_FbpC"/>
</dbReference>
<dbReference type="InterPro" id="IPR008995">
    <property type="entry name" value="Mo/tungstate-bd_C_term_dom"/>
</dbReference>
<evidence type="ECO:0000256" key="9">
    <source>
        <dbReference type="ARBA" id="ARBA00023136"/>
    </source>
</evidence>
<evidence type="ECO:0000256" key="4">
    <source>
        <dbReference type="ARBA" id="ARBA00022496"/>
    </source>
</evidence>
<evidence type="ECO:0000256" key="3">
    <source>
        <dbReference type="ARBA" id="ARBA00022475"/>
    </source>
</evidence>
<dbReference type="GO" id="GO:0016887">
    <property type="term" value="F:ATP hydrolysis activity"/>
    <property type="evidence" value="ECO:0007669"/>
    <property type="project" value="InterPro"/>
</dbReference>